<feature type="signal peptide" evidence="1">
    <location>
        <begin position="1"/>
        <end position="18"/>
    </location>
</feature>
<dbReference type="AlphaFoldDB" id="A0A834HMV7"/>
<dbReference type="InterPro" id="IPR058250">
    <property type="entry name" value="CCC"/>
</dbReference>
<comment type="caution">
    <text evidence="3">The sequence shown here is derived from an EMBL/GenBank/DDBJ whole genome shotgun (WGS) entry which is preliminary data.</text>
</comment>
<dbReference type="Proteomes" id="UP000625711">
    <property type="component" value="Unassembled WGS sequence"/>
</dbReference>
<keyword evidence="1" id="KW-0732">Signal</keyword>
<evidence type="ECO:0000313" key="4">
    <source>
        <dbReference type="Proteomes" id="UP000625711"/>
    </source>
</evidence>
<feature type="chain" id="PRO_5032364789" description="CCC domain-containing protein" evidence="1">
    <location>
        <begin position="19"/>
        <end position="139"/>
    </location>
</feature>
<dbReference type="OrthoDB" id="8112830at2759"/>
<gene>
    <name evidence="3" type="ORF">GWI33_021365</name>
</gene>
<accession>A0A834HMV7</accession>
<sequence>MKYLWGVVMISCVHLCQSTTILPSTLDSPFTSLSSGITPTLGLSSTLGLRQGLTPTFNSLGPFSSMLKRRCPICDSSVYGYCSDKLFHDSCCCNDPSNPYDQLPFQCQYADCTFLHANSCREHKLITACCCTNFLFYRK</sequence>
<dbReference type="EMBL" id="JAACXV010014640">
    <property type="protein sequence ID" value="KAF7265172.1"/>
    <property type="molecule type" value="Genomic_DNA"/>
</dbReference>
<feature type="domain" description="CCC" evidence="2">
    <location>
        <begin position="66"/>
        <end position="135"/>
    </location>
</feature>
<protein>
    <recommendedName>
        <fullName evidence="2">CCC domain-containing protein</fullName>
    </recommendedName>
</protein>
<proteinExistence type="predicted"/>
<evidence type="ECO:0000313" key="3">
    <source>
        <dbReference type="EMBL" id="KAF7265172.1"/>
    </source>
</evidence>
<evidence type="ECO:0000256" key="1">
    <source>
        <dbReference type="SAM" id="SignalP"/>
    </source>
</evidence>
<reference evidence="3" key="1">
    <citation type="submission" date="2020-08" db="EMBL/GenBank/DDBJ databases">
        <title>Genome sequencing and assembly of the red palm weevil Rhynchophorus ferrugineus.</title>
        <authorList>
            <person name="Dias G.B."/>
            <person name="Bergman C.M."/>
            <person name="Manee M."/>
        </authorList>
    </citation>
    <scope>NUCLEOTIDE SEQUENCE</scope>
    <source>
        <strain evidence="3">AA-2017</strain>
        <tissue evidence="3">Whole larva</tissue>
    </source>
</reference>
<dbReference type="Pfam" id="PF26644">
    <property type="entry name" value="CCC"/>
    <property type="match status" value="1"/>
</dbReference>
<keyword evidence="4" id="KW-1185">Reference proteome</keyword>
<evidence type="ECO:0000259" key="2">
    <source>
        <dbReference type="Pfam" id="PF26644"/>
    </source>
</evidence>
<organism evidence="3 4">
    <name type="scientific">Rhynchophorus ferrugineus</name>
    <name type="common">Red palm weevil</name>
    <name type="synonym">Curculio ferrugineus</name>
    <dbReference type="NCBI Taxonomy" id="354439"/>
    <lineage>
        <taxon>Eukaryota</taxon>
        <taxon>Metazoa</taxon>
        <taxon>Ecdysozoa</taxon>
        <taxon>Arthropoda</taxon>
        <taxon>Hexapoda</taxon>
        <taxon>Insecta</taxon>
        <taxon>Pterygota</taxon>
        <taxon>Neoptera</taxon>
        <taxon>Endopterygota</taxon>
        <taxon>Coleoptera</taxon>
        <taxon>Polyphaga</taxon>
        <taxon>Cucujiformia</taxon>
        <taxon>Curculionidae</taxon>
        <taxon>Dryophthorinae</taxon>
        <taxon>Rhynchophorus</taxon>
    </lineage>
</organism>
<name>A0A834HMV7_RHYFE</name>